<dbReference type="EMBL" id="MN739382">
    <property type="protein sequence ID" value="QHT01858.1"/>
    <property type="molecule type" value="Genomic_DNA"/>
</dbReference>
<protein>
    <submittedName>
        <fullName evidence="2">Uncharacterized protein</fullName>
    </submittedName>
</protein>
<organism evidence="2">
    <name type="scientific">viral metagenome</name>
    <dbReference type="NCBI Taxonomy" id="1070528"/>
    <lineage>
        <taxon>unclassified sequences</taxon>
        <taxon>metagenomes</taxon>
        <taxon>organismal metagenomes</taxon>
    </lineage>
</organism>
<feature type="region of interest" description="Disordered" evidence="1">
    <location>
        <begin position="57"/>
        <end position="105"/>
    </location>
</feature>
<evidence type="ECO:0000313" key="2">
    <source>
        <dbReference type="EMBL" id="QHT01858.1"/>
    </source>
</evidence>
<dbReference type="AlphaFoldDB" id="A0A6C0CB91"/>
<accession>A0A6C0CB91</accession>
<proteinExistence type="predicted"/>
<dbReference type="SUPFAM" id="SSF56300">
    <property type="entry name" value="Metallo-dependent phosphatases"/>
    <property type="match status" value="1"/>
</dbReference>
<evidence type="ECO:0000256" key="1">
    <source>
        <dbReference type="SAM" id="MobiDB-lite"/>
    </source>
</evidence>
<dbReference type="Gene3D" id="3.60.21.10">
    <property type="match status" value="1"/>
</dbReference>
<reference evidence="2" key="1">
    <citation type="journal article" date="2020" name="Nature">
        <title>Giant virus diversity and host interactions through global metagenomics.</title>
        <authorList>
            <person name="Schulz F."/>
            <person name="Roux S."/>
            <person name="Paez-Espino D."/>
            <person name="Jungbluth S."/>
            <person name="Walsh D.A."/>
            <person name="Denef V.J."/>
            <person name="McMahon K.D."/>
            <person name="Konstantinidis K.T."/>
            <person name="Eloe-Fadrosh E.A."/>
            <person name="Kyrpides N.C."/>
            <person name="Woyke T."/>
        </authorList>
    </citation>
    <scope>NUCLEOTIDE SEQUENCE</scope>
    <source>
        <strain evidence="2">GVMAG-M-3300020523-10</strain>
    </source>
</reference>
<name>A0A6C0CB91_9ZZZZ</name>
<sequence>MATFKFWQFGCWNNLNTIDGVVQGRANDVMTFIKKKLDELDPPDKLIISGDNYYPHKIEDKKKDKSPKEETSKKKDKSPKGEQSEKKDKSPKDETSKKLEKAPSTTKEKTIYTEVLKAGLLSLPVDIPITMILGNHDLDRNDKKNLFVTSPSDLQSRRPEKNECEIIQLELKAIKEKKNIDYVFFKSEFINNETLLLMIDTSIYELEKDTTTYLPCYNTFFENNPFYKDIKLRFLSIKYLRRYQYVKIQQAINKAQRGITTIKHVIIVGHHPIFQIKYKKTEVVPIKFTSDIHLGFKPVLKKIYNKLPKALFYYLCSDLHLYQEGLITLKLANDKTMTINQYIVGTGGTKLDPNLPEPEKMEKTHTAENIRYTFKREIQDHGYLECIITEGSDPTFEFIPISVPDPVSGGRKYNSTKRIRKRMRKRKTKKYTKKHIKKYIKIKTKRKTKKYIKY</sequence>
<dbReference type="InterPro" id="IPR029052">
    <property type="entry name" value="Metallo-depent_PP-like"/>
</dbReference>